<feature type="compositionally biased region" description="Basic and acidic residues" evidence="7">
    <location>
        <begin position="2186"/>
        <end position="2210"/>
    </location>
</feature>
<feature type="compositionally biased region" description="Basic and acidic residues" evidence="7">
    <location>
        <begin position="2640"/>
        <end position="2673"/>
    </location>
</feature>
<feature type="region of interest" description="Disordered" evidence="7">
    <location>
        <begin position="545"/>
        <end position="627"/>
    </location>
</feature>
<evidence type="ECO:0000256" key="6">
    <source>
        <dbReference type="SAM" id="Coils"/>
    </source>
</evidence>
<dbReference type="InParanoid" id="F0V8E0"/>
<feature type="compositionally biased region" description="Basic residues" evidence="7">
    <location>
        <begin position="2493"/>
        <end position="2511"/>
    </location>
</feature>
<feature type="region of interest" description="Disordered" evidence="7">
    <location>
        <begin position="1707"/>
        <end position="1737"/>
    </location>
</feature>
<keyword evidence="6" id="KW-0175">Coiled coil</keyword>
<feature type="region of interest" description="Disordered" evidence="7">
    <location>
        <begin position="949"/>
        <end position="1261"/>
    </location>
</feature>
<feature type="compositionally biased region" description="Low complexity" evidence="7">
    <location>
        <begin position="882"/>
        <end position="891"/>
    </location>
</feature>
<organism evidence="9 10">
    <name type="scientific">Neospora caninum (strain Liverpool)</name>
    <dbReference type="NCBI Taxonomy" id="572307"/>
    <lineage>
        <taxon>Eukaryota</taxon>
        <taxon>Sar</taxon>
        <taxon>Alveolata</taxon>
        <taxon>Apicomplexa</taxon>
        <taxon>Conoidasida</taxon>
        <taxon>Coccidia</taxon>
        <taxon>Eucoccidiorida</taxon>
        <taxon>Eimeriorina</taxon>
        <taxon>Sarcocystidae</taxon>
        <taxon>Neospora</taxon>
    </lineage>
</organism>
<feature type="compositionally biased region" description="Basic residues" evidence="7">
    <location>
        <begin position="1182"/>
        <end position="1201"/>
    </location>
</feature>
<dbReference type="OrthoDB" id="354921at2759"/>
<dbReference type="PANTHER" id="PTHR13317">
    <property type="entry name" value="TRANSMEMBRANE ANTERIOR POSTERIOR TRANSFORMATION PROTEIN 1 HOMOLOG"/>
    <property type="match status" value="1"/>
</dbReference>
<feature type="region of interest" description="Disordered" evidence="7">
    <location>
        <begin position="1904"/>
        <end position="1939"/>
    </location>
</feature>
<gene>
    <name evidence="9" type="ORF">NCLIV_004580</name>
</gene>
<feature type="compositionally biased region" description="Low complexity" evidence="7">
    <location>
        <begin position="1592"/>
        <end position="1609"/>
    </location>
</feature>
<feature type="region of interest" description="Disordered" evidence="7">
    <location>
        <begin position="1861"/>
        <end position="1884"/>
    </location>
</feature>
<feature type="region of interest" description="Disordered" evidence="7">
    <location>
        <begin position="1592"/>
        <end position="1663"/>
    </location>
</feature>
<dbReference type="InterPro" id="IPR008010">
    <property type="entry name" value="Tatp1"/>
</dbReference>
<feature type="region of interest" description="Disordered" evidence="7">
    <location>
        <begin position="2640"/>
        <end position="2697"/>
    </location>
</feature>
<feature type="compositionally biased region" description="Basic and acidic residues" evidence="7">
    <location>
        <begin position="52"/>
        <end position="63"/>
    </location>
</feature>
<keyword evidence="5 8" id="KW-0472">Membrane</keyword>
<protein>
    <submittedName>
        <fullName evidence="9">Uncharacterized protein</fullName>
    </submittedName>
</protein>
<dbReference type="OMA" id="PDASSCW"/>
<comment type="similarity">
    <text evidence="2">Belongs to the TAPT1 family.</text>
</comment>
<feature type="region of interest" description="Disordered" evidence="7">
    <location>
        <begin position="18"/>
        <end position="69"/>
    </location>
</feature>
<evidence type="ECO:0000256" key="5">
    <source>
        <dbReference type="ARBA" id="ARBA00023136"/>
    </source>
</evidence>
<dbReference type="RefSeq" id="XP_003880016.1">
    <property type="nucleotide sequence ID" value="XM_003879967.1"/>
</dbReference>
<feature type="region of interest" description="Disordered" evidence="7">
    <location>
        <begin position="1970"/>
        <end position="2012"/>
    </location>
</feature>
<evidence type="ECO:0000256" key="1">
    <source>
        <dbReference type="ARBA" id="ARBA00004141"/>
    </source>
</evidence>
<feature type="region of interest" description="Disordered" evidence="7">
    <location>
        <begin position="2327"/>
        <end position="2395"/>
    </location>
</feature>
<dbReference type="Pfam" id="PF05346">
    <property type="entry name" value="DUF747"/>
    <property type="match status" value="2"/>
</dbReference>
<feature type="transmembrane region" description="Helical" evidence="8">
    <location>
        <begin position="3475"/>
        <end position="3500"/>
    </location>
</feature>
<feature type="region of interest" description="Disordered" evidence="7">
    <location>
        <begin position="1360"/>
        <end position="1383"/>
    </location>
</feature>
<feature type="compositionally biased region" description="Basic and acidic residues" evidence="7">
    <location>
        <begin position="1246"/>
        <end position="1261"/>
    </location>
</feature>
<dbReference type="Proteomes" id="UP000007494">
    <property type="component" value="Chromosome Ib"/>
</dbReference>
<keyword evidence="4 8" id="KW-1133">Transmembrane helix</keyword>
<feature type="compositionally biased region" description="Basic and acidic residues" evidence="7">
    <location>
        <begin position="1087"/>
        <end position="1098"/>
    </location>
</feature>
<feature type="compositionally biased region" description="Low complexity" evidence="7">
    <location>
        <begin position="2512"/>
        <end position="2524"/>
    </location>
</feature>
<feature type="region of interest" description="Disordered" evidence="7">
    <location>
        <begin position="188"/>
        <end position="268"/>
    </location>
</feature>
<evidence type="ECO:0000256" key="8">
    <source>
        <dbReference type="SAM" id="Phobius"/>
    </source>
</evidence>
<evidence type="ECO:0000256" key="3">
    <source>
        <dbReference type="ARBA" id="ARBA00022692"/>
    </source>
</evidence>
<feature type="region of interest" description="Disordered" evidence="7">
    <location>
        <begin position="405"/>
        <end position="499"/>
    </location>
</feature>
<feature type="compositionally biased region" description="Basic and acidic residues" evidence="7">
    <location>
        <begin position="2969"/>
        <end position="2986"/>
    </location>
</feature>
<proteinExistence type="inferred from homology"/>
<feature type="region of interest" description="Disordered" evidence="7">
    <location>
        <begin position="2728"/>
        <end position="2789"/>
    </location>
</feature>
<feature type="transmembrane region" description="Helical" evidence="8">
    <location>
        <begin position="3266"/>
        <end position="3289"/>
    </location>
</feature>
<feature type="compositionally biased region" description="Low complexity" evidence="7">
    <location>
        <begin position="1055"/>
        <end position="1075"/>
    </location>
</feature>
<feature type="coiled-coil region" evidence="6">
    <location>
        <begin position="1543"/>
        <end position="1570"/>
    </location>
</feature>
<feature type="region of interest" description="Disordered" evidence="7">
    <location>
        <begin position="2158"/>
        <end position="2230"/>
    </location>
</feature>
<keyword evidence="10" id="KW-1185">Reference proteome</keyword>
<dbReference type="eggNOG" id="KOG2490">
    <property type="taxonomic scope" value="Eukaryota"/>
</dbReference>
<feature type="compositionally biased region" description="Polar residues" evidence="7">
    <location>
        <begin position="188"/>
        <end position="204"/>
    </location>
</feature>
<evidence type="ECO:0000313" key="10">
    <source>
        <dbReference type="Proteomes" id="UP000007494"/>
    </source>
</evidence>
<dbReference type="VEuPathDB" id="ToxoDB:NCLIV_004580"/>
<name>F0V8E0_NEOCL</name>
<feature type="compositionally biased region" description="Basic and acidic residues" evidence="7">
    <location>
        <begin position="716"/>
        <end position="730"/>
    </location>
</feature>
<feature type="compositionally biased region" description="Basic and acidic residues" evidence="7">
    <location>
        <begin position="2327"/>
        <end position="2346"/>
    </location>
</feature>
<feature type="region of interest" description="Disordered" evidence="7">
    <location>
        <begin position="3187"/>
        <end position="3254"/>
    </location>
</feature>
<feature type="compositionally biased region" description="Polar residues" evidence="7">
    <location>
        <begin position="1134"/>
        <end position="1145"/>
    </location>
</feature>
<reference evidence="10" key="1">
    <citation type="journal article" date="2012" name="PLoS Pathog.">
        <title>Comparative genomics of the apicomplexan parasites Toxoplasma gondii and Neospora caninum: Coccidia differing in host range and transmission strategy.</title>
        <authorList>
            <person name="Reid A.J."/>
            <person name="Vermont S.J."/>
            <person name="Cotton J.A."/>
            <person name="Harris D."/>
            <person name="Hill-Cawthorne G.A."/>
            <person name="Konen-Waisman S."/>
            <person name="Latham S.M."/>
            <person name="Mourier T."/>
            <person name="Norton R."/>
            <person name="Quail M.A."/>
            <person name="Sanders M."/>
            <person name="Shanmugam D."/>
            <person name="Sohal A."/>
            <person name="Wasmuth J.D."/>
            <person name="Brunk B."/>
            <person name="Grigg M.E."/>
            <person name="Howard J.C."/>
            <person name="Parkinson J."/>
            <person name="Roos D.S."/>
            <person name="Trees A.J."/>
            <person name="Berriman M."/>
            <person name="Pain A."/>
            <person name="Wastling J.M."/>
        </authorList>
    </citation>
    <scope>NUCLEOTIDE SEQUENCE [LARGE SCALE GENOMIC DNA]</scope>
    <source>
        <strain evidence="10">Liverpool</strain>
    </source>
</reference>
<dbReference type="EMBL" id="FR823381">
    <property type="protein sequence ID" value="CBZ49981.1"/>
    <property type="molecule type" value="Genomic_DNA"/>
</dbReference>
<feature type="compositionally biased region" description="Low complexity" evidence="7">
    <location>
        <begin position="1974"/>
        <end position="1988"/>
    </location>
</feature>
<evidence type="ECO:0000256" key="7">
    <source>
        <dbReference type="SAM" id="MobiDB-lite"/>
    </source>
</evidence>
<feature type="compositionally biased region" description="Basic and acidic residues" evidence="7">
    <location>
        <begin position="675"/>
        <end position="703"/>
    </location>
</feature>
<feature type="compositionally biased region" description="Basic and acidic residues" evidence="7">
    <location>
        <begin position="2998"/>
        <end position="3009"/>
    </location>
</feature>
<feature type="compositionally biased region" description="Polar residues" evidence="7">
    <location>
        <begin position="3193"/>
        <end position="3206"/>
    </location>
</feature>
<feature type="region of interest" description="Disordered" evidence="7">
    <location>
        <begin position="2959"/>
        <end position="3027"/>
    </location>
</feature>
<sequence>MYNCYYVNVVALQNNLKSRESGESVPPHVAASRMPSPALGEEHPEPSTASVPHHERVKEEHDNSPLPTGERLCASQLYSIHGPCVRHGEGETSDGEKGFSRSGVAPSALAPYNSLVDEILCRDVASSPGEDDTDSVYSYYSAPDASSCWRRLSVEDLVSDSEELPFLLSRDSRHWHATARGLQSSDCVASPQCLSSGPSPSTGNAGLPLPPERPRGSPSSRRIRHAASGHAFPQSAAGWSFDRSPPTRVLPQDAAPVHSLGDSPDRKPLRSPVEAWNCLGAKATCEAQERAGAAGDLGAPDPTGGETARFCADLPARQQTRTLDPQGASFFHVSEEVDGLRGDEGRDNGIPQGPGLTGHGPCDGYFPERDSPARLFSLGRPALASFSSRHWNRGDKAPRYFRKQTFTGRRVRRPHSFSPSLRRGCSVSLSPSPPAARPGASPTSCRLAPVPESDTQPFPESPPGEVFRFGPPESLRWRAAHAASPSPGGAPPPYPEDANSSLGLRCRHGRPGSFAVHPSLGSLASASTHSLFPLLSSAPSAAPFRRIGGPHAPPVSPAPSKNAGLANVSENATPEPPEAVEAAEAPEFLPASGVSPSSAAVFRGPPPPPVSPPQASRAGNSPRPCDAAFCPFRSASAVYAHYTGRRSRRPFPSRMVSLDAPSGLPAPSPENAFGLRRERNEEPAEAVHDRERGNWLSDGDVRDVPNGAARDQTVPDPRREGALETDRGDASRVTPAEPATLASLQSGEQASAARPRLDLPTPPKGCAGPRGPSGAGGVCPAPRVHALNQVDAETDRHLVGRLSHIHAGCLQVQRECARPSERDRLSLAGSPVREPPEGDSAEGGSFSASRWRVAEGHAQPRPGAPECRSQGEGEAGTPEGCAAFSGASSSAQNTRRQDERGSRFVSPLSPSALEGPSRPVPGKRDFMDLLSSLSSVGTDAFLSPERLRTPAGAVSASVLGTWPSPNSAKGSRTPPEPTEGVPRVAARNRSSPSEAKRAFPARSRGASTQVYRHSEDADGANRPTHARVSEVDQRRTRAGRGGVATPTSDAFEPDSSPFFASARASPRSFAPLAARCGDSRSVLSGSSRDRLPELDMPKVSDPAGDGDASDSSVSSRDMGSRPPSFPSRRGDATSVPSHAPSSLASSVVLRTERSRSFPFSASDASLPSPRLSDAQGLEHSRLVHVRPRNAQRLSPRRRGARIRSLSAAERGSNKTEARPASPPEGGPGGPAVHARRAGASRGQGSEGKRLSIEGQRRSRGIDDGDIAADFVSAPSSSLPFVPLCELEPQAGLLSPSAVSLCSAFSETGDGFSGLPGSTSSSGGALVAPCAAPGVDVYGSRVSRRDSGVLSLLADFVGRPGGRGSGSEEKYGAPHRPRRCAASPSVTRPVPLACAVCSSLVPSQETAAGRGEEGGREFRNTRQSGAQWIASVSRSVPAAGHLTGNAEHRLGAVNAAASSVSDCEHGDSSLAVRAAVEDEREEDLTYVHAGHAHFPRRLHQRACVTPLREELAVLRRNGKAVLCDSFETVVPLEASQTRAFVQLFLEQRHQLDELRSELARLRQEKEFARSEAPSALSLPWPRERRRREFLAAHAGSGAARPPPAAASTGGDASVATNPETRSEKTGRGAGSAHVKKPRDSRNPSTDLREEEREDRAEDVTLQTPLSSGFATPLLSLLPGAPASFSPAAGNLPGAVSSGRIQGRGAAETGRALGGAGGPAQETATQGETESERLREAARQREVTRLGLSTAEHSVAGATGACRAPPLERDATFLSPDPDSCVALARRHTLSFASETRSRWNLQAGEAREDGEDGPDDFRGLQAPAESLQGPGVSDAFGARKARSPGLGYGFASLPALRDVTRGSCRRGSASREPAAEPKTEASLHRSVTLPVKTDRWFAAPGAVASTAPRSGSLFSGLEAKPVERSSAPCKRDRDEDDEDDFWPEGCTIRTRLRLLCAFVVDEVFSFRRLSPSETPASQGAGAPKAGSAPPSGPSLGGSLRCGISPGDEQKQQGGILQAVSELRAPLSDAVPGSLAACTPSRQAWERSAGASPLRRVRSATEASLQGDAGLRWKRTEAGTERRHSARFEASPNLGAEGFRERRGRRQHLVAPYPEAARAGRRMHRRDSEVGEPFPPREGLERPRSTLARRLTIGETAASRSGGFSVASKGDAFPCRPQSRSSSVRAEPGPRRVREPPVKDARKEVKREDRGAHGAKSRSPPSTKAGESDDGGYCTIPETPLRNLCRVPYRLERVVYLGTALCLDAVLYEVTFMPIQALVLVARLVLGALGRHCRRPPSEERSCAEATPPGGSFAHEDFREHARFTHTARARECGGRRARNGEKEERSGGGDGDGDGDGGGNGEKPEPSGQSVAAARRTVGDGAQAETAGMPGGVSRTRGGDRAFDFWRWVARRAEIWDMLRRLFVPLLLAVQVLFESLRAFTLSVSRQLVWGGRRLLLLLESRRGPCLPREAGTGKEAGAGDSEALKTDPGTAQLRRRVDKKSGKKCLRKRGSRSAAEAQQRAAPPRHGSGFFEAAGISASREFFLRVSRLLPWRPRASPARSVCAEEMETLAKPRAELARGRDDLPGPKETVEAFGRRRGSGDPASRGVFPPTLESAKGASSGFEFHDAPYVHVEEPRGARHFGGDAKEEETGKGRREGGEAARVSVEHRERRAAAGIPGEEELKGNGPKEREREDGWGCAVSQRLRDWASLFALGTRTSPAAQNLSRASPAWRVASPTARGAGDSTDHFRRGGGVQLDRDSAAGTEGPHREATRGLEPEAEGGETPENSFLTPLLKVSRTDPQHLSPTAKRRAVAVASHSSSGTEAPAFPFGAVELPPPLSPADVCALVRFSLLVASVSLFLLVDTSWVYHYIRAQPFMKLYVVFNMLELFETMWRSLGRDIFDALMRTTVQLLSPQPQASRLSCRSGERKGYTAPAVSEVAPGRWKGSGSSREVAAEAGNLREVAGSGEDRSEQDRRGEPERGDERGEETEAAGYRLGERREATDHSSRAASGAPKSGFDSQRCQTESPVDVKLSLCEEEEPGHESRFFSLSCERTAPFASEDFPRVAALLKCHTWGGGELGEQCLALLENREPTGCSGLASVWTDSGATSEPGERMATPLLHASKESVPSKGAAGAQEGHGVSLSHASLSGFSALLAGEGRPGGKFCRSVAAPVDAVGFLSPRSPAALDTSRPSSVAQSVQESADASAATRAPKPAVVASDSPYIRRSRQTASGSAPASAAAPSPAPSTRPCRAKGGCEGLQKWALWVCQYLLVLAYVLVHTCMHLIRVLSLNIAINSSESTMFLIVVTNNFGEIKSTVFKKHAPTTLYSIVAADVVERFQLCCDAFIVSLKLATASSPRATSLATVCSWLCGVFLLEIAVDWVKFLYLVKFNNIRAAAFDQYQHVLLADVLLSRVPQAQAELLPDGGFRVPCRGMYAFSHIPTRRIGFMELPIVTLIIACLPMVSWTSTSTLVYAVLGWICLFVSKVFLSLMIVAFATKRRKNLRFMEQSFGAVNAL</sequence>
<dbReference type="GeneID" id="13446030"/>
<comment type="subcellular location">
    <subcellularLocation>
        <location evidence="1">Membrane</location>
        <topology evidence="1">Multi-pass membrane protein</topology>
    </subcellularLocation>
</comment>
<feature type="compositionally biased region" description="Low complexity" evidence="7">
    <location>
        <begin position="1099"/>
        <end position="1122"/>
    </location>
</feature>
<feature type="region of interest" description="Disordered" evidence="7">
    <location>
        <begin position="2112"/>
        <end position="2143"/>
    </location>
</feature>
<accession>F0V8E0</accession>
<keyword evidence="3 8" id="KW-0812">Transmembrane</keyword>
<feature type="region of interest" description="Disordered" evidence="7">
    <location>
        <begin position="1799"/>
        <end position="1837"/>
    </location>
</feature>
<feature type="compositionally biased region" description="Basic and acidic residues" evidence="7">
    <location>
        <begin position="1728"/>
        <end position="1737"/>
    </location>
</feature>
<feature type="compositionally biased region" description="Basic and acidic residues" evidence="7">
    <location>
        <begin position="2579"/>
        <end position="2595"/>
    </location>
</feature>
<feature type="region of interest" description="Disordered" evidence="7">
    <location>
        <begin position="2291"/>
        <end position="2315"/>
    </location>
</feature>
<feature type="transmembrane region" description="Helical" evidence="8">
    <location>
        <begin position="3449"/>
        <end position="3469"/>
    </location>
</feature>
<evidence type="ECO:0000256" key="2">
    <source>
        <dbReference type="ARBA" id="ARBA00008803"/>
    </source>
</evidence>
<feature type="compositionally biased region" description="Basic and acidic residues" evidence="7">
    <location>
        <begin position="1872"/>
        <end position="1882"/>
    </location>
</feature>
<evidence type="ECO:0000256" key="4">
    <source>
        <dbReference type="ARBA" id="ARBA00022989"/>
    </source>
</evidence>
<feature type="compositionally biased region" description="Basic and acidic residues" evidence="7">
    <location>
        <begin position="2681"/>
        <end position="2696"/>
    </location>
</feature>
<feature type="region of interest" description="Disordered" evidence="7">
    <location>
        <begin position="643"/>
        <end position="780"/>
    </location>
</feature>
<evidence type="ECO:0000313" key="9">
    <source>
        <dbReference type="EMBL" id="CBZ49981.1"/>
    </source>
</evidence>
<feature type="compositionally biased region" description="Low complexity" evidence="7">
    <location>
        <begin position="3234"/>
        <end position="3245"/>
    </location>
</feature>
<feature type="region of interest" description="Disordered" evidence="7">
    <location>
        <begin position="2579"/>
        <end position="2612"/>
    </location>
</feature>
<feature type="compositionally biased region" description="Basic and acidic residues" evidence="7">
    <location>
        <begin position="1636"/>
        <end position="1657"/>
    </location>
</feature>
<dbReference type="PANTHER" id="PTHR13317:SF4">
    <property type="entry name" value="TRANSMEMBRANE ANTERIOR POSTERIOR TRANSFORMATION PROTEIN 1 HOMOLOG"/>
    <property type="match status" value="1"/>
</dbReference>
<feature type="compositionally biased region" description="Basic and acidic residues" evidence="7">
    <location>
        <begin position="2757"/>
        <end position="2777"/>
    </location>
</feature>
<dbReference type="GO" id="GO:0005789">
    <property type="term" value="C:endoplasmic reticulum membrane"/>
    <property type="evidence" value="ECO:0007669"/>
    <property type="project" value="TreeGrafter"/>
</dbReference>
<feature type="region of interest" description="Disordered" evidence="7">
    <location>
        <begin position="2467"/>
        <end position="2528"/>
    </location>
</feature>
<feature type="region of interest" description="Disordered" evidence="7">
    <location>
        <begin position="819"/>
        <end position="926"/>
    </location>
</feature>
<feature type="compositionally biased region" description="Low complexity" evidence="7">
    <location>
        <begin position="579"/>
        <end position="601"/>
    </location>
</feature>